<protein>
    <submittedName>
        <fullName evidence="5">Serine/threonine-protein kinase PknF</fullName>
        <ecNumber evidence="5">2.7.11.1</ecNumber>
    </submittedName>
</protein>
<dbReference type="PROSITE" id="PS50011">
    <property type="entry name" value="PROTEIN_KINASE_DOM"/>
    <property type="match status" value="1"/>
</dbReference>
<keyword evidence="2" id="KW-0067">ATP-binding</keyword>
<feature type="compositionally biased region" description="Polar residues" evidence="3">
    <location>
        <begin position="268"/>
        <end position="290"/>
    </location>
</feature>
<keyword evidence="1" id="KW-0547">Nucleotide-binding</keyword>
<evidence type="ECO:0000256" key="3">
    <source>
        <dbReference type="SAM" id="MobiDB-lite"/>
    </source>
</evidence>
<dbReference type="EC" id="2.7.11.1" evidence="5"/>
<feature type="region of interest" description="Disordered" evidence="3">
    <location>
        <begin position="235"/>
        <end position="296"/>
    </location>
</feature>
<name>A0A1X7AP87_9GAMM</name>
<dbReference type="RefSeq" id="WP_165767281.1">
    <property type="nucleotide sequence ID" value="NZ_CBCSCN010000007.1"/>
</dbReference>
<reference evidence="5 6" key="1">
    <citation type="submission" date="2017-03" db="EMBL/GenBank/DDBJ databases">
        <authorList>
            <person name="Afonso C.L."/>
            <person name="Miller P.J."/>
            <person name="Scott M.A."/>
            <person name="Spackman E."/>
            <person name="Goraichik I."/>
            <person name="Dimitrov K.M."/>
            <person name="Suarez D.L."/>
            <person name="Swayne D.E."/>
        </authorList>
    </citation>
    <scope>NUCLEOTIDE SEQUENCE [LARGE SCALE GENOMIC DNA]</scope>
    <source>
        <strain evidence="5">SB41UT1</strain>
    </source>
</reference>
<dbReference type="InterPro" id="IPR000719">
    <property type="entry name" value="Prot_kinase_dom"/>
</dbReference>
<dbReference type="PANTHER" id="PTHR24346">
    <property type="entry name" value="MAP/MICROTUBULE AFFINITY-REGULATING KINASE"/>
    <property type="match status" value="1"/>
</dbReference>
<keyword evidence="6" id="KW-1185">Reference proteome</keyword>
<keyword evidence="5" id="KW-0418">Kinase</keyword>
<dbReference type="EMBL" id="FWPT01000007">
    <property type="protein sequence ID" value="SMA49028.1"/>
    <property type="molecule type" value="Genomic_DNA"/>
</dbReference>
<evidence type="ECO:0000259" key="4">
    <source>
        <dbReference type="PROSITE" id="PS50011"/>
    </source>
</evidence>
<dbReference type="GO" id="GO:0035556">
    <property type="term" value="P:intracellular signal transduction"/>
    <property type="evidence" value="ECO:0007669"/>
    <property type="project" value="TreeGrafter"/>
</dbReference>
<organism evidence="5 6">
    <name type="scientific">Parendozoicomonas haliclonae</name>
    <dbReference type="NCBI Taxonomy" id="1960125"/>
    <lineage>
        <taxon>Bacteria</taxon>
        <taxon>Pseudomonadati</taxon>
        <taxon>Pseudomonadota</taxon>
        <taxon>Gammaproteobacteria</taxon>
        <taxon>Oceanospirillales</taxon>
        <taxon>Endozoicomonadaceae</taxon>
        <taxon>Parendozoicomonas</taxon>
    </lineage>
</organism>
<dbReference type="InterPro" id="IPR008271">
    <property type="entry name" value="Ser/Thr_kinase_AS"/>
</dbReference>
<accession>A0A1X7AP87</accession>
<dbReference type="Proteomes" id="UP000196573">
    <property type="component" value="Unassembled WGS sequence"/>
</dbReference>
<evidence type="ECO:0000256" key="2">
    <source>
        <dbReference type="ARBA" id="ARBA00022840"/>
    </source>
</evidence>
<dbReference type="InterPro" id="IPR011009">
    <property type="entry name" value="Kinase-like_dom_sf"/>
</dbReference>
<gene>
    <name evidence="5" type="primary">pknF_2</name>
    <name evidence="5" type="ORF">EHSB41UT_03009</name>
</gene>
<evidence type="ECO:0000256" key="1">
    <source>
        <dbReference type="ARBA" id="ARBA00022741"/>
    </source>
</evidence>
<feature type="domain" description="Protein kinase" evidence="4">
    <location>
        <begin position="320"/>
        <end position="612"/>
    </location>
</feature>
<proteinExistence type="predicted"/>
<dbReference type="GO" id="GO:0005524">
    <property type="term" value="F:ATP binding"/>
    <property type="evidence" value="ECO:0007669"/>
    <property type="project" value="UniProtKB-KW"/>
</dbReference>
<dbReference type="SUPFAM" id="SSF56112">
    <property type="entry name" value="Protein kinase-like (PK-like)"/>
    <property type="match status" value="1"/>
</dbReference>
<dbReference type="SMART" id="SM00220">
    <property type="entry name" value="S_TKc"/>
    <property type="match status" value="1"/>
</dbReference>
<dbReference type="PROSITE" id="PS00108">
    <property type="entry name" value="PROTEIN_KINASE_ST"/>
    <property type="match status" value="1"/>
</dbReference>
<evidence type="ECO:0000313" key="6">
    <source>
        <dbReference type="Proteomes" id="UP000196573"/>
    </source>
</evidence>
<feature type="compositionally biased region" description="Polar residues" evidence="3">
    <location>
        <begin position="237"/>
        <end position="255"/>
    </location>
</feature>
<dbReference type="GO" id="GO:0004674">
    <property type="term" value="F:protein serine/threonine kinase activity"/>
    <property type="evidence" value="ECO:0007669"/>
    <property type="project" value="UniProtKB-EC"/>
</dbReference>
<evidence type="ECO:0000313" key="5">
    <source>
        <dbReference type="EMBL" id="SMA49028.1"/>
    </source>
</evidence>
<dbReference type="PANTHER" id="PTHR24346:SF30">
    <property type="entry name" value="MATERNAL EMBRYONIC LEUCINE ZIPPER KINASE"/>
    <property type="match status" value="1"/>
</dbReference>
<dbReference type="Gene3D" id="1.10.510.10">
    <property type="entry name" value="Transferase(Phosphotransferase) domain 1"/>
    <property type="match status" value="1"/>
</dbReference>
<dbReference type="GO" id="GO:0005737">
    <property type="term" value="C:cytoplasm"/>
    <property type="evidence" value="ECO:0007669"/>
    <property type="project" value="TreeGrafter"/>
</dbReference>
<dbReference type="Pfam" id="PF00069">
    <property type="entry name" value="Pkinase"/>
    <property type="match status" value="1"/>
</dbReference>
<dbReference type="AlphaFoldDB" id="A0A1X7AP87"/>
<sequence>MYGNPATTAYSPRLPQRTTSFWLLPVMLLILLSPTAAAGARNYLVIVQYDHPVDRDHSRLHTPLHQQDWLSLTIHPLPAYSHPPTTEQLIRERMPDITMTQGMSSIFFSRATAVGKQFAAWKTTIHSAQEPPIEGAYQETILRMSPAYQACYSLEDTTKQILSPGPNQLIIDSQHFKVFNPSDGVIPSNTIYPESGGSNYIPTNEEVTQLMQELDHQFSIMEDQLSQMDEATPLHSYKSSRPFSAKPSSQPSSLPTPIKDRQEMTRRSLPTGTSQGLPHAQAQFQPLSRQLSRRMGSDSMSISVQGLENAGLQPFPLTHYRFSRNIYTGNFGRVDLYRQPSRHGGRQVVIKSIPEDKHEAYQFKREALFLHTLSHQNIVNFLGFNVVDDDDPESPATLQMVLEFLPGKDLLLTLRDNYRQFNEDLARQIITTVAETVHYLHHNNIAHRDLKGENIMLSLTEDMQLESLKIIDFGLSALSNGKKYPTKNFPGSIDYAAPETIRGDPNVDFKENEIWTLGVLSVITVAKRPPYPAPPAHLNVIPGIMSDEEFKFLRDYRLQNPDKELGTQYSTDLLNRAFPRPSDLAHQFVQSLCQYKPGNRPNIDQVLQHPWILNHYAPIQSTKL</sequence>
<keyword evidence="5" id="KW-0808">Transferase</keyword>